<name>A0AAN6RZE5_9PEZI</name>
<keyword evidence="3" id="KW-1185">Reference proteome</keyword>
<protein>
    <submittedName>
        <fullName evidence="2">Uncharacterized protein</fullName>
    </submittedName>
</protein>
<dbReference type="Proteomes" id="UP001303473">
    <property type="component" value="Unassembled WGS sequence"/>
</dbReference>
<reference evidence="3" key="1">
    <citation type="journal article" date="2023" name="Mol. Phylogenet. Evol.">
        <title>Genome-scale phylogeny and comparative genomics of the fungal order Sordariales.</title>
        <authorList>
            <person name="Hensen N."/>
            <person name="Bonometti L."/>
            <person name="Westerberg I."/>
            <person name="Brannstrom I.O."/>
            <person name="Guillou S."/>
            <person name="Cros-Aarteil S."/>
            <person name="Calhoun S."/>
            <person name="Haridas S."/>
            <person name="Kuo A."/>
            <person name="Mondo S."/>
            <person name="Pangilinan J."/>
            <person name="Riley R."/>
            <person name="LaButti K."/>
            <person name="Andreopoulos B."/>
            <person name="Lipzen A."/>
            <person name="Chen C."/>
            <person name="Yan M."/>
            <person name="Daum C."/>
            <person name="Ng V."/>
            <person name="Clum A."/>
            <person name="Steindorff A."/>
            <person name="Ohm R.A."/>
            <person name="Martin F."/>
            <person name="Silar P."/>
            <person name="Natvig D.O."/>
            <person name="Lalanne C."/>
            <person name="Gautier V."/>
            <person name="Ament-Velasquez S.L."/>
            <person name="Kruys A."/>
            <person name="Hutchinson M.I."/>
            <person name="Powell A.J."/>
            <person name="Barry K."/>
            <person name="Miller A.N."/>
            <person name="Grigoriev I.V."/>
            <person name="Debuchy R."/>
            <person name="Gladieux P."/>
            <person name="Hiltunen Thoren M."/>
            <person name="Johannesson H."/>
        </authorList>
    </citation>
    <scope>NUCLEOTIDE SEQUENCE [LARGE SCALE GENOMIC DNA]</scope>
    <source>
        <strain evidence="3">CBS 340.73</strain>
    </source>
</reference>
<organism evidence="2 3">
    <name type="scientific">Diplogelasinospora grovesii</name>
    <dbReference type="NCBI Taxonomy" id="303347"/>
    <lineage>
        <taxon>Eukaryota</taxon>
        <taxon>Fungi</taxon>
        <taxon>Dikarya</taxon>
        <taxon>Ascomycota</taxon>
        <taxon>Pezizomycotina</taxon>
        <taxon>Sordariomycetes</taxon>
        <taxon>Sordariomycetidae</taxon>
        <taxon>Sordariales</taxon>
        <taxon>Diplogelasinosporaceae</taxon>
        <taxon>Diplogelasinospora</taxon>
    </lineage>
</organism>
<feature type="region of interest" description="Disordered" evidence="1">
    <location>
        <begin position="1"/>
        <end position="20"/>
    </location>
</feature>
<feature type="compositionally biased region" description="Acidic residues" evidence="1">
    <location>
        <begin position="35"/>
        <end position="51"/>
    </location>
</feature>
<dbReference type="AlphaFoldDB" id="A0AAN6RZE5"/>
<evidence type="ECO:0000313" key="2">
    <source>
        <dbReference type="EMBL" id="KAK3934101.1"/>
    </source>
</evidence>
<feature type="region of interest" description="Disordered" evidence="1">
    <location>
        <begin position="27"/>
        <end position="51"/>
    </location>
</feature>
<gene>
    <name evidence="2" type="ORF">QBC46DRAFT_347979</name>
</gene>
<sequence length="51" mass="5401">MAKNPPTTKGQDKPSHPAVSETIAEEIVVSSSAEDANEIGDEDEDEDAEES</sequence>
<evidence type="ECO:0000313" key="3">
    <source>
        <dbReference type="Proteomes" id="UP001303473"/>
    </source>
</evidence>
<proteinExistence type="predicted"/>
<accession>A0AAN6RZE5</accession>
<comment type="caution">
    <text evidence="2">The sequence shown here is derived from an EMBL/GenBank/DDBJ whole genome shotgun (WGS) entry which is preliminary data.</text>
</comment>
<dbReference type="EMBL" id="MU854027">
    <property type="protein sequence ID" value="KAK3934101.1"/>
    <property type="molecule type" value="Genomic_DNA"/>
</dbReference>
<evidence type="ECO:0000256" key="1">
    <source>
        <dbReference type="SAM" id="MobiDB-lite"/>
    </source>
</evidence>